<proteinExistence type="predicted"/>
<reference evidence="1" key="1">
    <citation type="submission" date="2019-09" db="EMBL/GenBank/DDBJ databases">
        <title>Organ-specific transcriptomic study of the physiology of the cattle tick, Rhipicephalus microplus.</title>
        <authorList>
            <person name="Tirloni L."/>
            <person name="Braz G."/>
            <person name="Gandara A.C.P."/>
            <person name="Sabadin G.A."/>
            <person name="da Silva R.M."/>
            <person name="Guizzo M.G."/>
            <person name="Machado J.A."/>
            <person name="Costa E.P."/>
            <person name="Gomes H.F."/>
            <person name="Moraes J."/>
            <person name="Mota M.B.S."/>
            <person name="Mesquita R.D."/>
            <person name="Alvarenga P.H."/>
            <person name="Alves F."/>
            <person name="Seixas A."/>
            <person name="da Fonseca R.N."/>
            <person name="Fogaca A."/>
            <person name="Logullo C."/>
            <person name="Tanaka A."/>
            <person name="Daffre S."/>
            <person name="Termignoni C."/>
            <person name="Vaz I.S.Jr."/>
            <person name="Oliveira P.L."/>
            <person name="Ribeiro J.M."/>
        </authorList>
    </citation>
    <scope>NUCLEOTIDE SEQUENCE</scope>
    <source>
        <strain evidence="1">Porto Alegre</strain>
    </source>
</reference>
<organism evidence="1">
    <name type="scientific">Rhipicephalus microplus</name>
    <name type="common">Cattle tick</name>
    <name type="synonym">Boophilus microplus</name>
    <dbReference type="NCBI Taxonomy" id="6941"/>
    <lineage>
        <taxon>Eukaryota</taxon>
        <taxon>Metazoa</taxon>
        <taxon>Ecdysozoa</taxon>
        <taxon>Arthropoda</taxon>
        <taxon>Chelicerata</taxon>
        <taxon>Arachnida</taxon>
        <taxon>Acari</taxon>
        <taxon>Parasitiformes</taxon>
        <taxon>Ixodida</taxon>
        <taxon>Ixodoidea</taxon>
        <taxon>Ixodidae</taxon>
        <taxon>Rhipicephalinae</taxon>
        <taxon>Rhipicephalus</taxon>
        <taxon>Boophilus</taxon>
    </lineage>
</organism>
<evidence type="ECO:0000313" key="1">
    <source>
        <dbReference type="EMBL" id="NOV42763.1"/>
    </source>
</evidence>
<name>A0A6M2D8Z8_RHIMP</name>
<sequence>MYMAFRWISLHYFIYLTSYAHSLPNILLYESLSSRQLDLVCTSAQIDETKSVRTLLTFSGLLLCCQHIRDLDSLLCYYAVHISALHYNASSSQSSLFSLCLWLLICMP</sequence>
<accession>A0A6M2D8Z8</accession>
<dbReference type="AlphaFoldDB" id="A0A6M2D8Z8"/>
<protein>
    <submittedName>
        <fullName evidence="1">Putative secreted protein</fullName>
    </submittedName>
</protein>
<dbReference type="EMBL" id="GHWJ01010026">
    <property type="protein sequence ID" value="NOV42763.1"/>
    <property type="molecule type" value="Transcribed_RNA"/>
</dbReference>